<reference evidence="1" key="1">
    <citation type="submission" date="2020-04" db="EMBL/GenBank/DDBJ databases">
        <title>A chromosome-scale assembly and high-density genetic map of the yellow drum (Nibea albiflora) genome.</title>
        <authorList>
            <person name="Xu D."/>
            <person name="Zhang W."/>
            <person name="Chen R."/>
            <person name="Tan P."/>
            <person name="Wang L."/>
            <person name="Song H."/>
            <person name="Tian L."/>
            <person name="Zhu Q."/>
            <person name="Wang B."/>
        </authorList>
    </citation>
    <scope>NUCLEOTIDE SEQUENCE</scope>
    <source>
        <strain evidence="1">ZJHYS-2018</strain>
    </source>
</reference>
<protein>
    <submittedName>
        <fullName evidence="1">Uncharacterized protein</fullName>
    </submittedName>
</protein>
<name>A0ACB7F6K0_NIBAL</name>
<sequence length="464" mass="50829">MCKDATAHQSTACMNFKRTPNTRRSSNPDVVSISSKTDSSPLPSPRAPLCGIAHQSSRICGCKRAQQQQHNISIMVHHLRLGEMKVIHSEMDLALPCEEETARCTVDFWVIFQVRASLKLGESQHLQITDLRESVSSGGVTANMYVQCPITVVPPPSAPASHTPKLQKTNGDMTCAGTSGGAERPTFEEAPASFGSPTAAAAMGKSQSHLAKHKDQSQDALTANGEYTDGQTEEDGKNGDVSQFPYVEFTGRDSVTCPTCQGTGRIPRGQENQLVALIPYSDQRLRPSRTKLYVTISVVLCLLLCGLAVFFLFPRSIDVSYVGVKSAYVAYDLDKRIVYLNITSTLNITNNNYYAVSVTNITAQVQFSKTVIGKAKFSNSSVIIPLDERQIDYTVPTTIADEMSYMFDYCTLPTIKVHNIVVMMQVTVTTSYFGHAEQVSQEMYQYVDCGGNTTSLHGHGQVYQ</sequence>
<comment type="caution">
    <text evidence="1">The sequence shown here is derived from an EMBL/GenBank/DDBJ whole genome shotgun (WGS) entry which is preliminary data.</text>
</comment>
<dbReference type="EMBL" id="CM024804">
    <property type="protein sequence ID" value="KAG8009792.1"/>
    <property type="molecule type" value="Genomic_DNA"/>
</dbReference>
<proteinExistence type="predicted"/>
<evidence type="ECO:0000313" key="1">
    <source>
        <dbReference type="EMBL" id="KAG8009792.1"/>
    </source>
</evidence>
<gene>
    <name evidence="1" type="ORF">GBF38_013825</name>
</gene>
<accession>A0ACB7F6K0</accession>
<keyword evidence="2" id="KW-1185">Reference proteome</keyword>
<organism evidence="1 2">
    <name type="scientific">Nibea albiflora</name>
    <name type="common">Yellow drum</name>
    <name type="synonym">Corvina albiflora</name>
    <dbReference type="NCBI Taxonomy" id="240163"/>
    <lineage>
        <taxon>Eukaryota</taxon>
        <taxon>Metazoa</taxon>
        <taxon>Chordata</taxon>
        <taxon>Craniata</taxon>
        <taxon>Vertebrata</taxon>
        <taxon>Euteleostomi</taxon>
        <taxon>Actinopterygii</taxon>
        <taxon>Neopterygii</taxon>
        <taxon>Teleostei</taxon>
        <taxon>Neoteleostei</taxon>
        <taxon>Acanthomorphata</taxon>
        <taxon>Eupercaria</taxon>
        <taxon>Sciaenidae</taxon>
        <taxon>Nibea</taxon>
    </lineage>
</organism>
<dbReference type="Proteomes" id="UP000805704">
    <property type="component" value="Chromosome 16"/>
</dbReference>
<evidence type="ECO:0000313" key="2">
    <source>
        <dbReference type="Proteomes" id="UP000805704"/>
    </source>
</evidence>